<dbReference type="InterPro" id="IPR020841">
    <property type="entry name" value="PKS_Beta-ketoAc_synthase_dom"/>
</dbReference>
<dbReference type="PANTHER" id="PTHR11712:SF336">
    <property type="entry name" value="3-OXOACYL-[ACYL-CARRIER-PROTEIN] SYNTHASE, MITOCHONDRIAL"/>
    <property type="match status" value="1"/>
</dbReference>
<comment type="function">
    <text evidence="11 14">Involved in the type II fatty acid elongation cycle. Catalyzes the elongation of a wide range of acyl-ACP by the addition of two carbons from malonyl-ACP to an acyl acceptor. Can efficiently catalyze the conversion of palmitoleoyl-ACP (cis-hexadec-9-enoyl-ACP) to cis-vaccenoyl-ACP (cis-octadec-11-enoyl-ACP), an essential step in the thermal regulation of fatty acid composition.</text>
</comment>
<dbReference type="NCBIfam" id="NF005589">
    <property type="entry name" value="PRK07314.1"/>
    <property type="match status" value="1"/>
</dbReference>
<evidence type="ECO:0000256" key="5">
    <source>
        <dbReference type="ARBA" id="ARBA00022516"/>
    </source>
</evidence>
<feature type="domain" description="Ketosynthase family 3 (KS3)" evidence="16">
    <location>
        <begin position="2"/>
        <end position="409"/>
    </location>
</feature>
<evidence type="ECO:0000256" key="15">
    <source>
        <dbReference type="RuleBase" id="RU003694"/>
    </source>
</evidence>
<evidence type="ECO:0000256" key="2">
    <source>
        <dbReference type="ARBA" id="ARBA00008467"/>
    </source>
</evidence>
<proteinExistence type="inferred from homology"/>
<sequence length="410" mass="43054">MMERVVITGMGAVTPVGNDVQTFWESLKAGKCGVGPITKFDVSEFKVKLAAEVKDFDVTQYVDKREARRMDINCHFALAAAQQAVDQAGLWEGSFDPYRAGVIYGSGVGGLQIAEQEIPKLNEKGPGRVSPLCIPEMIANMAAAYISMRFGFKGENFCPVSACATGNHAIGEAMRAIRHGYQDVVVCGGTENGIIPISMAGFQNMKAVHMGDEPACASIPFDARRSGFVMGEGAGCLVLESLTHAQARGATILAEIAGYGATGDAYHITSPSPDGEAASRAILGAITDAGLTPADVDYINAHGTSTPLNEKYETIAIKKAFGDEAYKVKVSSTKSMTGHLLGGAAAVEAIACVMAIRDGVVPPTIGYQEADPDCDLDITPNRAVEMPVNVAISNSLGFGGHNACILIKKV</sequence>
<evidence type="ECO:0000256" key="4">
    <source>
        <dbReference type="ARBA" id="ARBA00014657"/>
    </source>
</evidence>
<evidence type="ECO:0000259" key="16">
    <source>
        <dbReference type="PROSITE" id="PS52004"/>
    </source>
</evidence>
<protein>
    <recommendedName>
        <fullName evidence="4 14">3-oxoacyl-[acyl-carrier-protein] synthase 2</fullName>
        <ecNumber evidence="3 14">2.3.1.179</ecNumber>
    </recommendedName>
</protein>
<evidence type="ECO:0000256" key="7">
    <source>
        <dbReference type="ARBA" id="ARBA00022832"/>
    </source>
</evidence>
<evidence type="ECO:0000256" key="13">
    <source>
        <dbReference type="ARBA" id="ARBA00047659"/>
    </source>
</evidence>
<dbReference type="SMART" id="SM00825">
    <property type="entry name" value="PKS_KS"/>
    <property type="match status" value="1"/>
</dbReference>
<evidence type="ECO:0000256" key="6">
    <source>
        <dbReference type="ARBA" id="ARBA00022679"/>
    </source>
</evidence>
<comment type="catalytic activity">
    <reaction evidence="12 14">
        <text>(9Z)-hexadecenoyl-[ACP] + malonyl-[ACP] + H(+) = 3-oxo-(11Z)-octadecenoyl-[ACP] + holo-[ACP] + CO2</text>
        <dbReference type="Rhea" id="RHEA:55040"/>
        <dbReference type="Rhea" id="RHEA-COMP:9623"/>
        <dbReference type="Rhea" id="RHEA-COMP:9685"/>
        <dbReference type="Rhea" id="RHEA-COMP:10800"/>
        <dbReference type="Rhea" id="RHEA-COMP:14074"/>
        <dbReference type="ChEBI" id="CHEBI:15378"/>
        <dbReference type="ChEBI" id="CHEBI:16526"/>
        <dbReference type="ChEBI" id="CHEBI:64479"/>
        <dbReference type="ChEBI" id="CHEBI:78449"/>
        <dbReference type="ChEBI" id="CHEBI:83989"/>
        <dbReference type="ChEBI" id="CHEBI:138538"/>
        <dbReference type="EC" id="2.3.1.179"/>
    </reaction>
</comment>
<dbReference type="Pfam" id="PF02801">
    <property type="entry name" value="Ketoacyl-synt_C"/>
    <property type="match status" value="1"/>
</dbReference>
<keyword evidence="7" id="KW-0276">Fatty acid metabolism</keyword>
<dbReference type="Proteomes" id="UP001652397">
    <property type="component" value="Unassembled WGS sequence"/>
</dbReference>
<dbReference type="PROSITE" id="PS52004">
    <property type="entry name" value="KS3_2"/>
    <property type="match status" value="1"/>
</dbReference>
<dbReference type="InterPro" id="IPR016039">
    <property type="entry name" value="Thiolase-like"/>
</dbReference>
<evidence type="ECO:0000256" key="3">
    <source>
        <dbReference type="ARBA" id="ARBA00012356"/>
    </source>
</evidence>
<evidence type="ECO:0000256" key="12">
    <source>
        <dbReference type="ARBA" id="ARBA00047318"/>
    </source>
</evidence>
<dbReference type="EC" id="2.3.1.179" evidence="3 14"/>
<organism evidence="17 18">
    <name type="scientific">Agathobaculum ammoniilyticum</name>
    <dbReference type="NCBI Taxonomy" id="2981778"/>
    <lineage>
        <taxon>Bacteria</taxon>
        <taxon>Bacillati</taxon>
        <taxon>Bacillota</taxon>
        <taxon>Clostridia</taxon>
        <taxon>Eubacteriales</taxon>
        <taxon>Butyricicoccaceae</taxon>
        <taxon>Agathobaculum</taxon>
    </lineage>
</organism>
<dbReference type="Pfam" id="PF00109">
    <property type="entry name" value="ketoacyl-synt"/>
    <property type="match status" value="1"/>
</dbReference>
<dbReference type="GO" id="GO:0004315">
    <property type="term" value="F:3-oxoacyl-[acyl-carrier-protein] synthase activity"/>
    <property type="evidence" value="ECO:0007669"/>
    <property type="project" value="UniProtKB-EC"/>
</dbReference>
<dbReference type="PIRSF" id="PIRSF000447">
    <property type="entry name" value="KAS_II"/>
    <property type="match status" value="1"/>
</dbReference>
<comment type="similarity">
    <text evidence="2 14 15">Belongs to the thiolase-like superfamily. Beta-ketoacyl-ACP synthases family.</text>
</comment>
<keyword evidence="18" id="KW-1185">Reference proteome</keyword>
<dbReference type="InterPro" id="IPR014031">
    <property type="entry name" value="Ketoacyl_synth_C"/>
</dbReference>
<dbReference type="CDD" id="cd00834">
    <property type="entry name" value="KAS_I_II"/>
    <property type="match status" value="1"/>
</dbReference>
<dbReference type="SUPFAM" id="SSF53901">
    <property type="entry name" value="Thiolase-like"/>
    <property type="match status" value="2"/>
</dbReference>
<accession>A0ABT2U457</accession>
<evidence type="ECO:0000256" key="8">
    <source>
        <dbReference type="ARBA" id="ARBA00023098"/>
    </source>
</evidence>
<dbReference type="InterPro" id="IPR018201">
    <property type="entry name" value="Ketoacyl_synth_AS"/>
</dbReference>
<evidence type="ECO:0000313" key="18">
    <source>
        <dbReference type="Proteomes" id="UP001652397"/>
    </source>
</evidence>
<dbReference type="EMBL" id="JAOQJE010000008">
    <property type="protein sequence ID" value="MCU6789355.1"/>
    <property type="molecule type" value="Genomic_DNA"/>
</dbReference>
<dbReference type="RefSeq" id="WP_262564357.1">
    <property type="nucleotide sequence ID" value="NZ_JAOQJE010000008.1"/>
</dbReference>
<evidence type="ECO:0000256" key="11">
    <source>
        <dbReference type="ARBA" id="ARBA00024006"/>
    </source>
</evidence>
<dbReference type="PANTHER" id="PTHR11712">
    <property type="entry name" value="POLYKETIDE SYNTHASE-RELATED"/>
    <property type="match status" value="1"/>
</dbReference>
<evidence type="ECO:0000256" key="9">
    <source>
        <dbReference type="ARBA" id="ARBA00023160"/>
    </source>
</evidence>
<keyword evidence="9 14" id="KW-0275">Fatty acid biosynthesis</keyword>
<dbReference type="Gene3D" id="3.40.47.10">
    <property type="match status" value="1"/>
</dbReference>
<dbReference type="InterPro" id="IPR014030">
    <property type="entry name" value="Ketoacyl_synth_N"/>
</dbReference>
<dbReference type="InterPro" id="IPR017568">
    <property type="entry name" value="3-oxoacyl-ACP_synth-2"/>
</dbReference>
<dbReference type="InterPro" id="IPR000794">
    <property type="entry name" value="Beta-ketoacyl_synthase"/>
</dbReference>
<comment type="pathway">
    <text evidence="1 14">Lipid metabolism; fatty acid biosynthesis.</text>
</comment>
<dbReference type="NCBIfam" id="TIGR03150">
    <property type="entry name" value="fabF"/>
    <property type="match status" value="1"/>
</dbReference>
<keyword evidence="8" id="KW-0443">Lipid metabolism</keyword>
<dbReference type="PROSITE" id="PS00606">
    <property type="entry name" value="KS3_1"/>
    <property type="match status" value="1"/>
</dbReference>
<evidence type="ECO:0000256" key="1">
    <source>
        <dbReference type="ARBA" id="ARBA00005194"/>
    </source>
</evidence>
<keyword evidence="5 14" id="KW-0444">Lipid biosynthesis</keyword>
<keyword evidence="10 14" id="KW-0012">Acyltransferase</keyword>
<name>A0ABT2U457_9FIRM</name>
<reference evidence="17 18" key="1">
    <citation type="journal article" date="2021" name="ISME Commun">
        <title>Automated analysis of genomic sequences facilitates high-throughput and comprehensive description of bacteria.</title>
        <authorList>
            <person name="Hitch T.C.A."/>
        </authorList>
    </citation>
    <scope>NUCLEOTIDE SEQUENCE [LARGE SCALE GENOMIC DNA]</scope>
    <source>
        <strain evidence="17 18">Sanger_34</strain>
    </source>
</reference>
<evidence type="ECO:0000256" key="10">
    <source>
        <dbReference type="ARBA" id="ARBA00023315"/>
    </source>
</evidence>
<keyword evidence="6 14" id="KW-0808">Transferase</keyword>
<evidence type="ECO:0000256" key="14">
    <source>
        <dbReference type="PIRNR" id="PIRNR000447"/>
    </source>
</evidence>
<comment type="catalytic activity">
    <reaction evidence="13 14">
        <text>a fatty acyl-[ACP] + malonyl-[ACP] + H(+) = a 3-oxoacyl-[ACP] + holo-[ACP] + CO2</text>
        <dbReference type="Rhea" id="RHEA:22836"/>
        <dbReference type="Rhea" id="RHEA-COMP:9623"/>
        <dbReference type="Rhea" id="RHEA-COMP:9685"/>
        <dbReference type="Rhea" id="RHEA-COMP:9916"/>
        <dbReference type="Rhea" id="RHEA-COMP:14125"/>
        <dbReference type="ChEBI" id="CHEBI:15378"/>
        <dbReference type="ChEBI" id="CHEBI:16526"/>
        <dbReference type="ChEBI" id="CHEBI:64479"/>
        <dbReference type="ChEBI" id="CHEBI:78449"/>
        <dbReference type="ChEBI" id="CHEBI:78776"/>
        <dbReference type="ChEBI" id="CHEBI:138651"/>
    </reaction>
</comment>
<evidence type="ECO:0000313" key="17">
    <source>
        <dbReference type="EMBL" id="MCU6789355.1"/>
    </source>
</evidence>
<gene>
    <name evidence="17" type="primary">fabF</name>
    <name evidence="17" type="ORF">OCV66_09685</name>
</gene>
<comment type="caution">
    <text evidence="17">The sequence shown here is derived from an EMBL/GenBank/DDBJ whole genome shotgun (WGS) entry which is preliminary data.</text>
</comment>